<dbReference type="GO" id="GO:0003678">
    <property type="term" value="F:DNA helicase activity"/>
    <property type="evidence" value="ECO:0007669"/>
    <property type="project" value="InterPro"/>
</dbReference>
<dbReference type="InterPro" id="IPR010614">
    <property type="entry name" value="RAD3-like_helicase_DEAD"/>
</dbReference>
<dbReference type="PROSITE" id="PS51193">
    <property type="entry name" value="HELICASE_ATP_BIND_2"/>
    <property type="match status" value="1"/>
</dbReference>
<dbReference type="SUPFAM" id="SSF52540">
    <property type="entry name" value="P-loop containing nucleoside triphosphate hydrolases"/>
    <property type="match status" value="1"/>
</dbReference>
<evidence type="ECO:0000313" key="11">
    <source>
        <dbReference type="EMBL" id="CAD2216489.1"/>
    </source>
</evidence>
<keyword evidence="6" id="KW-0408">Iron</keyword>
<evidence type="ECO:0000256" key="4">
    <source>
        <dbReference type="ARBA" id="ARBA00022806"/>
    </source>
</evidence>
<dbReference type="PROSITE" id="PS00690">
    <property type="entry name" value="DEAH_ATP_HELICASE"/>
    <property type="match status" value="1"/>
</dbReference>
<evidence type="ECO:0000256" key="8">
    <source>
        <dbReference type="ARBA" id="ARBA00023235"/>
    </source>
</evidence>
<name>A0A7G2CAA5_9TRYP</name>
<dbReference type="Gene3D" id="3.40.50.300">
    <property type="entry name" value="P-loop containing nucleotide triphosphate hydrolases"/>
    <property type="match status" value="2"/>
</dbReference>
<dbReference type="GO" id="GO:0046872">
    <property type="term" value="F:metal ion binding"/>
    <property type="evidence" value="ECO:0007669"/>
    <property type="project" value="UniProtKB-KW"/>
</dbReference>
<sequence>MDAKKEKVHRSKRPREQSGDASGPLPPATYPFSDFRVPFEPYSVQCDMVDHIREGLRSVNPQQPIIGLEVPTGCGKTIALLAGVLEFQRLIKTEMGTPKEKKDYFESRRFKWEQFLQQYYGSVPGPLSDDTLPKSFFKQFRTNPSKKLNIERHLEELNWTATSNMPFQNDLAKRFSTPVCSVFYVTKTHAQLQQVVREYRRLLACAGENHTYYKNVKMNILGSRDKYCVHPTIVRAKGAVRNGLPVENNNLGEMCDKLVTLDQCPCVDNYGELATRALQGGMSSCKGHGNMSFDMEDIVQEGAFTSTCPYYATREMSFYAEINFLTYNYVLDPLIRHETKMERIIRNNSVFIFDEAHNVSGVCQDSLSVDECPGVVLELLLREIEPLFAEHSSAVTLAYHRDFAVGDYSLASLFQFLFLLFDKLREFTVAASFPTGVAHQKGDLPSDKVASTGEQLVSFIRPVLQAFAAAQVAAVEAGKRRKDRDPEKEWYHLFRQAYAIVFSLGVTFNPFQFSIFALAHLKRYLLVLKFLFLKPQSFSTCVEKCAPNENHLTEVEQLLAHLPPTTRETASLSATTHLRSRRISIRCLDPALAFHYFASSTYRVILASGTLSPFSQLVTDLGLYRCDRFLREVSAGTTCPNLLIDLFAGHHVVPTENLAIHVVHNLLSGEGTVPLRCNYVALGSADFVQLLTRNLLRMIGRLCAGAGFFGGVLCFVPNYGVLESMFAEATRQLRGSRGVVATREPRGRGDLREVLDFLRTKTGAEEQKTVLLFCVFRGKAAEGIDFTDSMARLIVVVGIPYAPLLNWKVRAQRAFKGEVSN</sequence>
<keyword evidence="1" id="KW-0479">Metal-binding</keyword>
<dbReference type="GO" id="GO:0006289">
    <property type="term" value="P:nucleotide-excision repair"/>
    <property type="evidence" value="ECO:0007669"/>
    <property type="project" value="TreeGrafter"/>
</dbReference>
<dbReference type="GO" id="GO:0051536">
    <property type="term" value="F:iron-sulfur cluster binding"/>
    <property type="evidence" value="ECO:0007669"/>
    <property type="project" value="UniProtKB-KW"/>
</dbReference>
<dbReference type="AlphaFoldDB" id="A0A7G2CAA5"/>
<dbReference type="GO" id="GO:0005524">
    <property type="term" value="F:ATP binding"/>
    <property type="evidence" value="ECO:0007669"/>
    <property type="project" value="UniProtKB-KW"/>
</dbReference>
<protein>
    <submittedName>
        <fullName evidence="11">DEAD_2/Helicase C-terminal domain containing protein, putative</fullName>
    </submittedName>
</protein>
<accession>A0A7G2CAA5</accession>
<keyword evidence="4 11" id="KW-0347">Helicase</keyword>
<dbReference type="VEuPathDB" id="TriTrypDB:ADEAN_000395100"/>
<dbReference type="GO" id="GO:0016818">
    <property type="term" value="F:hydrolase activity, acting on acid anhydrides, in phosphorus-containing anhydrides"/>
    <property type="evidence" value="ECO:0007669"/>
    <property type="project" value="InterPro"/>
</dbReference>
<dbReference type="GO" id="GO:0003677">
    <property type="term" value="F:DNA binding"/>
    <property type="evidence" value="ECO:0007669"/>
    <property type="project" value="InterPro"/>
</dbReference>
<evidence type="ECO:0000256" key="2">
    <source>
        <dbReference type="ARBA" id="ARBA00022741"/>
    </source>
</evidence>
<evidence type="ECO:0000256" key="9">
    <source>
        <dbReference type="SAM" id="MobiDB-lite"/>
    </source>
</evidence>
<dbReference type="PANTHER" id="PTHR11472">
    <property type="entry name" value="DNA REPAIR DEAD HELICASE RAD3/XP-D SUBFAMILY MEMBER"/>
    <property type="match status" value="1"/>
</dbReference>
<dbReference type="InterPro" id="IPR006554">
    <property type="entry name" value="Helicase-like_DEXD_c2"/>
</dbReference>
<evidence type="ECO:0000313" key="12">
    <source>
        <dbReference type="Proteomes" id="UP000515908"/>
    </source>
</evidence>
<feature type="region of interest" description="Disordered" evidence="9">
    <location>
        <begin position="1"/>
        <end position="27"/>
    </location>
</feature>
<dbReference type="PANTHER" id="PTHR11472:SF47">
    <property type="entry name" value="FANCONI ANEMIA GROUP J PROTEIN"/>
    <property type="match status" value="1"/>
</dbReference>
<dbReference type="GO" id="GO:0005634">
    <property type="term" value="C:nucleus"/>
    <property type="evidence" value="ECO:0007669"/>
    <property type="project" value="TreeGrafter"/>
</dbReference>
<evidence type="ECO:0000256" key="1">
    <source>
        <dbReference type="ARBA" id="ARBA00022723"/>
    </source>
</evidence>
<feature type="domain" description="Helicase ATP-binding" evidence="10">
    <location>
        <begin position="31"/>
        <end position="404"/>
    </location>
</feature>
<gene>
    <name evidence="11" type="ORF">ADEAN_000395100</name>
</gene>
<reference evidence="11 12" key="1">
    <citation type="submission" date="2020-08" db="EMBL/GenBank/DDBJ databases">
        <authorList>
            <person name="Newling K."/>
            <person name="Davey J."/>
            <person name="Forrester S."/>
        </authorList>
    </citation>
    <scope>NUCLEOTIDE SEQUENCE [LARGE SCALE GENOMIC DNA]</scope>
    <source>
        <strain evidence="12">Crithidia deanei Carvalho (ATCC PRA-265)</strain>
    </source>
</reference>
<proteinExistence type="predicted"/>
<dbReference type="InterPro" id="IPR014013">
    <property type="entry name" value="Helic_SF1/SF2_ATP-bd_DinG/Rad3"/>
</dbReference>
<evidence type="ECO:0000256" key="3">
    <source>
        <dbReference type="ARBA" id="ARBA00022801"/>
    </source>
</evidence>
<keyword evidence="2" id="KW-0547">Nucleotide-binding</keyword>
<evidence type="ECO:0000256" key="7">
    <source>
        <dbReference type="ARBA" id="ARBA00023014"/>
    </source>
</evidence>
<dbReference type="SMART" id="SM00488">
    <property type="entry name" value="DEXDc2"/>
    <property type="match status" value="1"/>
</dbReference>
<keyword evidence="3" id="KW-0378">Hydrolase</keyword>
<dbReference type="InterPro" id="IPR045028">
    <property type="entry name" value="DinG/Rad3-like"/>
</dbReference>
<dbReference type="Pfam" id="PF06733">
    <property type="entry name" value="DEAD_2"/>
    <property type="match status" value="1"/>
</dbReference>
<evidence type="ECO:0000256" key="6">
    <source>
        <dbReference type="ARBA" id="ARBA00023004"/>
    </source>
</evidence>
<dbReference type="Pfam" id="PF13307">
    <property type="entry name" value="Helicase_C_2"/>
    <property type="match status" value="1"/>
</dbReference>
<dbReference type="GO" id="GO:1990918">
    <property type="term" value="P:double-strand break repair involved in meiotic recombination"/>
    <property type="evidence" value="ECO:0007669"/>
    <property type="project" value="TreeGrafter"/>
</dbReference>
<dbReference type="EMBL" id="LR877151">
    <property type="protein sequence ID" value="CAD2216489.1"/>
    <property type="molecule type" value="Genomic_DNA"/>
</dbReference>
<dbReference type="InterPro" id="IPR027417">
    <property type="entry name" value="P-loop_NTPase"/>
</dbReference>
<evidence type="ECO:0000256" key="5">
    <source>
        <dbReference type="ARBA" id="ARBA00022840"/>
    </source>
</evidence>
<keyword evidence="5" id="KW-0067">ATP-binding</keyword>
<organism evidence="11 12">
    <name type="scientific">Angomonas deanei</name>
    <dbReference type="NCBI Taxonomy" id="59799"/>
    <lineage>
        <taxon>Eukaryota</taxon>
        <taxon>Discoba</taxon>
        <taxon>Euglenozoa</taxon>
        <taxon>Kinetoplastea</taxon>
        <taxon>Metakinetoplastina</taxon>
        <taxon>Trypanosomatida</taxon>
        <taxon>Trypanosomatidae</taxon>
        <taxon>Strigomonadinae</taxon>
        <taxon>Angomonas</taxon>
    </lineage>
</organism>
<dbReference type="OrthoDB" id="272481at2759"/>
<dbReference type="InterPro" id="IPR002464">
    <property type="entry name" value="DNA/RNA_helicase_DEAH_CS"/>
</dbReference>
<evidence type="ECO:0000259" key="10">
    <source>
        <dbReference type="PROSITE" id="PS51193"/>
    </source>
</evidence>
<keyword evidence="8" id="KW-0413">Isomerase</keyword>
<dbReference type="Proteomes" id="UP000515908">
    <property type="component" value="Chromosome 07"/>
</dbReference>
<dbReference type="InterPro" id="IPR006555">
    <property type="entry name" value="ATP-dep_Helicase_C"/>
</dbReference>
<keyword evidence="12" id="KW-1185">Reference proteome</keyword>
<feature type="compositionally biased region" description="Basic residues" evidence="9">
    <location>
        <begin position="1"/>
        <end position="13"/>
    </location>
</feature>
<keyword evidence="7" id="KW-0411">Iron-sulfur</keyword>